<dbReference type="AlphaFoldDB" id="A0A518CJD9"/>
<organism evidence="1 2">
    <name type="scientific">Polystyrenella longa</name>
    <dbReference type="NCBI Taxonomy" id="2528007"/>
    <lineage>
        <taxon>Bacteria</taxon>
        <taxon>Pseudomonadati</taxon>
        <taxon>Planctomycetota</taxon>
        <taxon>Planctomycetia</taxon>
        <taxon>Planctomycetales</taxon>
        <taxon>Planctomycetaceae</taxon>
        <taxon>Polystyrenella</taxon>
    </lineage>
</organism>
<keyword evidence="2" id="KW-1185">Reference proteome</keyword>
<protein>
    <submittedName>
        <fullName evidence="1">Uncharacterized protein</fullName>
    </submittedName>
</protein>
<dbReference type="KEGG" id="plon:Pla110_10510"/>
<dbReference type="EMBL" id="CP036281">
    <property type="protein sequence ID" value="QDU79343.1"/>
    <property type="molecule type" value="Genomic_DNA"/>
</dbReference>
<proteinExistence type="predicted"/>
<dbReference type="Proteomes" id="UP000317178">
    <property type="component" value="Chromosome"/>
</dbReference>
<reference evidence="1 2" key="1">
    <citation type="submission" date="2019-02" db="EMBL/GenBank/DDBJ databases">
        <title>Deep-cultivation of Planctomycetes and their phenomic and genomic characterization uncovers novel biology.</title>
        <authorList>
            <person name="Wiegand S."/>
            <person name="Jogler M."/>
            <person name="Boedeker C."/>
            <person name="Pinto D."/>
            <person name="Vollmers J."/>
            <person name="Rivas-Marin E."/>
            <person name="Kohn T."/>
            <person name="Peeters S.H."/>
            <person name="Heuer A."/>
            <person name="Rast P."/>
            <person name="Oberbeckmann S."/>
            <person name="Bunk B."/>
            <person name="Jeske O."/>
            <person name="Meyerdierks A."/>
            <person name="Storesund J.E."/>
            <person name="Kallscheuer N."/>
            <person name="Luecker S."/>
            <person name="Lage O.M."/>
            <person name="Pohl T."/>
            <person name="Merkel B.J."/>
            <person name="Hornburger P."/>
            <person name="Mueller R.-W."/>
            <person name="Bruemmer F."/>
            <person name="Labrenz M."/>
            <person name="Spormann A.M."/>
            <person name="Op den Camp H."/>
            <person name="Overmann J."/>
            <person name="Amann R."/>
            <person name="Jetten M.S.M."/>
            <person name="Mascher T."/>
            <person name="Medema M.H."/>
            <person name="Devos D.P."/>
            <person name="Kaster A.-K."/>
            <person name="Ovreas L."/>
            <person name="Rohde M."/>
            <person name="Galperin M.Y."/>
            <person name="Jogler C."/>
        </authorList>
    </citation>
    <scope>NUCLEOTIDE SEQUENCE [LARGE SCALE GENOMIC DNA]</scope>
    <source>
        <strain evidence="1 2">Pla110</strain>
    </source>
</reference>
<name>A0A518CJD9_9PLAN</name>
<sequence>MPDTVSVKGPGTGHRSDEGILIQSRENLLDLVSRSGKIDVRQVVTVVDVGVIFEAQ</sequence>
<evidence type="ECO:0000313" key="1">
    <source>
        <dbReference type="EMBL" id="QDU79343.1"/>
    </source>
</evidence>
<gene>
    <name evidence="1" type="ORF">Pla110_10510</name>
</gene>
<evidence type="ECO:0000313" key="2">
    <source>
        <dbReference type="Proteomes" id="UP000317178"/>
    </source>
</evidence>
<accession>A0A518CJD9</accession>